<proteinExistence type="predicted"/>
<dbReference type="RefSeq" id="WP_091444546.1">
    <property type="nucleotide sequence ID" value="NZ_FOIE01000005.1"/>
</dbReference>
<dbReference type="InterPro" id="IPR017853">
    <property type="entry name" value="GH"/>
</dbReference>
<dbReference type="EMBL" id="FOIE01000005">
    <property type="protein sequence ID" value="SET47636.1"/>
    <property type="molecule type" value="Genomic_DNA"/>
</dbReference>
<feature type="chain" id="PRO_5038836418" description="Secreted protein" evidence="1">
    <location>
        <begin position="28"/>
        <end position="287"/>
    </location>
</feature>
<keyword evidence="1" id="KW-0732">Signal</keyword>
<evidence type="ECO:0000313" key="2">
    <source>
        <dbReference type="EMBL" id="SET47636.1"/>
    </source>
</evidence>
<organism evidence="2 3">
    <name type="scientific">Geodermatophilus poikilotrophus</name>
    <dbReference type="NCBI Taxonomy" id="1333667"/>
    <lineage>
        <taxon>Bacteria</taxon>
        <taxon>Bacillati</taxon>
        <taxon>Actinomycetota</taxon>
        <taxon>Actinomycetes</taxon>
        <taxon>Geodermatophilales</taxon>
        <taxon>Geodermatophilaceae</taxon>
        <taxon>Geodermatophilus</taxon>
    </lineage>
</organism>
<evidence type="ECO:0008006" key="4">
    <source>
        <dbReference type="Google" id="ProtNLM"/>
    </source>
</evidence>
<reference evidence="3" key="1">
    <citation type="submission" date="2016-10" db="EMBL/GenBank/DDBJ databases">
        <authorList>
            <person name="Varghese N."/>
            <person name="Submissions S."/>
        </authorList>
    </citation>
    <scope>NUCLEOTIDE SEQUENCE [LARGE SCALE GENOMIC DNA]</scope>
    <source>
        <strain evidence="3">DSM 44209</strain>
    </source>
</reference>
<dbReference type="PROSITE" id="PS51257">
    <property type="entry name" value="PROKAR_LIPOPROTEIN"/>
    <property type="match status" value="1"/>
</dbReference>
<name>A0A1I0EQ28_9ACTN</name>
<dbReference type="AlphaFoldDB" id="A0A1I0EQ28"/>
<sequence length="287" mass="30143">MVGGGRALGAAALAAACLVLGVPAAAAHPGDDTGVGYDVSHPQCGEDLPDEPAFAVVGVNGGLATRPNPCLAEQLAWAAQQATGQVAAQPRLQLYVNTANPGQVRDLVTTWPSHGRTPYGRCDGDNSRACSWRYGWERAAVTVREFFVPAAEDAGVDPDPGAYTWWLDVETTNTWQTGSAPARARNRAALEGMVARLAGSGADVGLYSTGHQWRRIAGAVPADSPLHDLDSWLAGARSPAGARATCHRDPLTDGGRVVLTQYVVGGLDHDHSCPTERPWRRPLSGPD</sequence>
<gene>
    <name evidence="2" type="ORF">SAMN04488546_2527</name>
</gene>
<evidence type="ECO:0000256" key="1">
    <source>
        <dbReference type="SAM" id="SignalP"/>
    </source>
</evidence>
<dbReference type="Proteomes" id="UP000198507">
    <property type="component" value="Unassembled WGS sequence"/>
</dbReference>
<keyword evidence="3" id="KW-1185">Reference proteome</keyword>
<dbReference type="SUPFAM" id="SSF51445">
    <property type="entry name" value="(Trans)glycosidases"/>
    <property type="match status" value="1"/>
</dbReference>
<evidence type="ECO:0000313" key="3">
    <source>
        <dbReference type="Proteomes" id="UP000198507"/>
    </source>
</evidence>
<accession>A0A1I0EQ28</accession>
<dbReference type="OrthoDB" id="9779955at2"/>
<dbReference type="Gene3D" id="3.20.20.80">
    <property type="entry name" value="Glycosidases"/>
    <property type="match status" value="1"/>
</dbReference>
<feature type="signal peptide" evidence="1">
    <location>
        <begin position="1"/>
        <end position="27"/>
    </location>
</feature>
<protein>
    <recommendedName>
        <fullName evidence="4">Secreted protein</fullName>
    </recommendedName>
</protein>